<dbReference type="AlphaFoldDB" id="A0A5E8BJA4"/>
<dbReference type="RefSeq" id="XP_031853660.1">
    <property type="nucleotide sequence ID" value="XM_031997769.1"/>
</dbReference>
<dbReference type="GO" id="GO:0140664">
    <property type="term" value="F:ATP-dependent DNA damage sensor activity"/>
    <property type="evidence" value="ECO:0007669"/>
    <property type="project" value="InterPro"/>
</dbReference>
<reference evidence="3 4" key="1">
    <citation type="submission" date="2019-09" db="EMBL/GenBank/DDBJ databases">
        <authorList>
            <person name="Brejova B."/>
        </authorList>
    </citation>
    <scope>NUCLEOTIDE SEQUENCE [LARGE SCALE GENOMIC DNA]</scope>
</reference>
<dbReference type="InterPro" id="IPR042121">
    <property type="entry name" value="MutL_C_regsub"/>
</dbReference>
<accession>A0A5E8BJA4</accession>
<gene>
    <name evidence="3" type="ORF">SAPINGB_P003051</name>
</gene>
<dbReference type="Proteomes" id="UP000398389">
    <property type="component" value="Unassembled WGS sequence"/>
</dbReference>
<evidence type="ECO:0000259" key="2">
    <source>
        <dbReference type="SMART" id="SM00853"/>
    </source>
</evidence>
<dbReference type="GO" id="GO:0016887">
    <property type="term" value="F:ATP hydrolysis activity"/>
    <property type="evidence" value="ECO:0007669"/>
    <property type="project" value="InterPro"/>
</dbReference>
<dbReference type="InterPro" id="IPR014790">
    <property type="entry name" value="MutL_C"/>
</dbReference>
<evidence type="ECO:0000313" key="3">
    <source>
        <dbReference type="EMBL" id="VVT51301.1"/>
    </source>
</evidence>
<dbReference type="InterPro" id="IPR036890">
    <property type="entry name" value="HATPase_C_sf"/>
</dbReference>
<dbReference type="GeneID" id="43581869"/>
<dbReference type="SMART" id="SM00853">
    <property type="entry name" value="MutL_C"/>
    <property type="match status" value="1"/>
</dbReference>
<proteinExistence type="inferred from homology"/>
<dbReference type="GO" id="GO:0006298">
    <property type="term" value="P:mismatch repair"/>
    <property type="evidence" value="ECO:0007669"/>
    <property type="project" value="InterPro"/>
</dbReference>
<dbReference type="GO" id="GO:0005524">
    <property type="term" value="F:ATP binding"/>
    <property type="evidence" value="ECO:0007669"/>
    <property type="project" value="InterPro"/>
</dbReference>
<dbReference type="InterPro" id="IPR038973">
    <property type="entry name" value="MutL/Mlh/Pms-like"/>
</dbReference>
<protein>
    <recommendedName>
        <fullName evidence="2">MutL C-terminal dimerisation domain-containing protein</fullName>
    </recommendedName>
</protein>
<dbReference type="InterPro" id="IPR042120">
    <property type="entry name" value="MutL_C_dimsub"/>
</dbReference>
<comment type="similarity">
    <text evidence="1">Belongs to the DNA mismatch repair MutL/HexB family.</text>
</comment>
<keyword evidence="4" id="KW-1185">Reference proteome</keyword>
<dbReference type="PANTHER" id="PTHR10073">
    <property type="entry name" value="DNA MISMATCH REPAIR PROTEIN MLH, PMS, MUTL"/>
    <property type="match status" value="1"/>
</dbReference>
<dbReference type="OrthoDB" id="429932at2759"/>
<dbReference type="Gene3D" id="3.30.565.10">
    <property type="entry name" value="Histidine kinase-like ATPase, C-terminal domain"/>
    <property type="match status" value="1"/>
</dbReference>
<dbReference type="Gene3D" id="3.30.1370.100">
    <property type="entry name" value="MutL, C-terminal domain, regulatory subdomain"/>
    <property type="match status" value="1"/>
</dbReference>
<dbReference type="Gene3D" id="3.30.1540.20">
    <property type="entry name" value="MutL, C-terminal domain, dimerisation subdomain"/>
    <property type="match status" value="1"/>
</dbReference>
<dbReference type="InterPro" id="IPR037198">
    <property type="entry name" value="MutL_C_sf"/>
</dbReference>
<evidence type="ECO:0000256" key="1">
    <source>
        <dbReference type="ARBA" id="ARBA00006082"/>
    </source>
</evidence>
<dbReference type="EMBL" id="CABVLU010000002">
    <property type="protein sequence ID" value="VVT51301.1"/>
    <property type="molecule type" value="Genomic_DNA"/>
</dbReference>
<dbReference type="SUPFAM" id="SSF118116">
    <property type="entry name" value="DNA mismatch repair protein MutL"/>
    <property type="match status" value="1"/>
</dbReference>
<dbReference type="SUPFAM" id="SSF55874">
    <property type="entry name" value="ATPase domain of HSP90 chaperone/DNA topoisomerase II/histidine kinase"/>
    <property type="match status" value="1"/>
</dbReference>
<feature type="domain" description="MutL C-terminal dimerisation" evidence="2">
    <location>
        <begin position="307"/>
        <end position="489"/>
    </location>
</feature>
<dbReference type="GO" id="GO:0032300">
    <property type="term" value="C:mismatch repair complex"/>
    <property type="evidence" value="ECO:0007669"/>
    <property type="project" value="InterPro"/>
</dbReference>
<sequence length="523" mass="57916">MNIGHLEPSIKLLPDSLSLSITSQVNVASLCECTIELIRNSIDANSTFISVVFDIEQLSVRVTDNGNGVLPSDLENIGLPYHSSKWTPSGPTQTFGFKGSALASIASLSVLTVTSRHVTQAAAKSIRISYNHRSKVYSPRDFGPNHGTLIVVSGLFSRLPVRKKHIHETPVSLHLDALKQAILPIAITKPHVTISIHDSNNKSLLHIPSITTNLIPRHIMTLRAIYGSYIINRWQTVHTIVNGFDVKGTIAFDPARTKLAQHIIVNSKRLENFEIYKELNDLFTVIGLDLTTLEKRFNRNDLASLKLISQVETKFLLVTINSTSASGSQKCLAIIDQHAADERVKLEALFTETTATALANSSTPLAHPVRISLSDTDHHILAESVSLFRQFGIVYHLSSQKWKKPFVLLTHVPEIAMRKIIPTTETLDTKFAHKLLIGHINDVSKHRTSSALPDLSLHWSVAIRSFPVALIELLQSKACRSAIMFGDLLTLEQCKILISNLSNCMFPFQCAHGRPSMVPLIYI</sequence>
<name>A0A5E8BJA4_9ASCO</name>
<organism evidence="3 4">
    <name type="scientific">Magnusiomyces paraingens</name>
    <dbReference type="NCBI Taxonomy" id="2606893"/>
    <lineage>
        <taxon>Eukaryota</taxon>
        <taxon>Fungi</taxon>
        <taxon>Dikarya</taxon>
        <taxon>Ascomycota</taxon>
        <taxon>Saccharomycotina</taxon>
        <taxon>Dipodascomycetes</taxon>
        <taxon>Dipodascales</taxon>
        <taxon>Dipodascaceae</taxon>
        <taxon>Magnusiomyces</taxon>
    </lineage>
</organism>
<dbReference type="PANTHER" id="PTHR10073:SF47">
    <property type="entry name" value="DNA MISMATCH REPAIR PROTEIN MLH3"/>
    <property type="match status" value="1"/>
</dbReference>
<evidence type="ECO:0000313" key="4">
    <source>
        <dbReference type="Proteomes" id="UP000398389"/>
    </source>
</evidence>
<dbReference type="Pfam" id="PF13589">
    <property type="entry name" value="HATPase_c_3"/>
    <property type="match status" value="1"/>
</dbReference>
<dbReference type="Pfam" id="PF08676">
    <property type="entry name" value="MutL_C"/>
    <property type="match status" value="1"/>
</dbReference>